<keyword evidence="6" id="KW-0227">DNA damage</keyword>
<dbReference type="PRINTS" id="PR00502">
    <property type="entry name" value="NUDIXFAMILY"/>
</dbReference>
<evidence type="ECO:0000256" key="2">
    <source>
        <dbReference type="ARBA" id="ARBA00005582"/>
    </source>
</evidence>
<comment type="similarity">
    <text evidence="2 12">Belongs to the Nudix hydrolase family.</text>
</comment>
<dbReference type="PANTHER" id="PTHR47707:SF1">
    <property type="entry name" value="NUDIX HYDROLASE FAMILY PROTEIN"/>
    <property type="match status" value="1"/>
</dbReference>
<sequence>MIIVTAAVIENDDKILITQRKKGKKGGLLWEFPGGKLEEGETPEECIIREIKEELNIDIEVIDIFDVVFHRYTEFNMLMLVYRCRLKGGEITANEVEDFRWVTPLELNNYNFLEADVGVVQKIITKNI</sequence>
<evidence type="ECO:0000313" key="15">
    <source>
        <dbReference type="Proteomes" id="UP000184423"/>
    </source>
</evidence>
<name>A0A1M5A8E7_9CLOT</name>
<evidence type="ECO:0000256" key="7">
    <source>
        <dbReference type="ARBA" id="ARBA00022801"/>
    </source>
</evidence>
<dbReference type="PROSITE" id="PS51462">
    <property type="entry name" value="NUDIX"/>
    <property type="match status" value="1"/>
</dbReference>
<dbReference type="RefSeq" id="WP_027307699.1">
    <property type="nucleotide sequence ID" value="NZ_FQVG01000048.1"/>
</dbReference>
<dbReference type="Pfam" id="PF00293">
    <property type="entry name" value="NUDIX"/>
    <property type="match status" value="1"/>
</dbReference>
<keyword evidence="7 12" id="KW-0378">Hydrolase</keyword>
<dbReference type="InterPro" id="IPR020084">
    <property type="entry name" value="NUDIX_hydrolase_CS"/>
</dbReference>
<dbReference type="GO" id="GO:0046872">
    <property type="term" value="F:metal ion binding"/>
    <property type="evidence" value="ECO:0007669"/>
    <property type="project" value="UniProtKB-KW"/>
</dbReference>
<evidence type="ECO:0000256" key="12">
    <source>
        <dbReference type="RuleBase" id="RU003476"/>
    </source>
</evidence>
<proteinExistence type="inferred from homology"/>
<reference evidence="15" key="1">
    <citation type="submission" date="2016-11" db="EMBL/GenBank/DDBJ databases">
        <authorList>
            <person name="Varghese N."/>
            <person name="Submissions S."/>
        </authorList>
    </citation>
    <scope>NUCLEOTIDE SEQUENCE [LARGE SCALE GENOMIC DNA]</scope>
    <source>
        <strain evidence="15">DSM 10124</strain>
    </source>
</reference>
<dbReference type="GO" id="GO:0008413">
    <property type="term" value="F:8-oxo-7,8-dihydroguanosine triphosphate pyrophosphatase activity"/>
    <property type="evidence" value="ECO:0007669"/>
    <property type="project" value="TreeGrafter"/>
</dbReference>
<evidence type="ECO:0000256" key="3">
    <source>
        <dbReference type="ARBA" id="ARBA00022457"/>
    </source>
</evidence>
<dbReference type="Gene3D" id="3.90.79.10">
    <property type="entry name" value="Nucleoside Triphosphate Pyrophosphohydrolase"/>
    <property type="match status" value="1"/>
</dbReference>
<dbReference type="GO" id="GO:0044715">
    <property type="term" value="F:8-oxo-dGDP phosphatase activity"/>
    <property type="evidence" value="ECO:0007669"/>
    <property type="project" value="TreeGrafter"/>
</dbReference>
<organism evidence="14 15">
    <name type="scientific">Caloramator proteoclasticus DSM 10124</name>
    <dbReference type="NCBI Taxonomy" id="1121262"/>
    <lineage>
        <taxon>Bacteria</taxon>
        <taxon>Bacillati</taxon>
        <taxon>Bacillota</taxon>
        <taxon>Clostridia</taxon>
        <taxon>Eubacteriales</taxon>
        <taxon>Clostridiaceae</taxon>
        <taxon>Caloramator</taxon>
    </lineage>
</organism>
<dbReference type="InterPro" id="IPR047127">
    <property type="entry name" value="MutT-like"/>
</dbReference>
<dbReference type="GO" id="GO:0035539">
    <property type="term" value="F:8-oxo-7,8-dihydrodeoxyguanosine triphosphate pyrophosphatase activity"/>
    <property type="evidence" value="ECO:0007669"/>
    <property type="project" value="UniProtKB-EC"/>
</dbReference>
<keyword evidence="3" id="KW-0515">Mutator protein</keyword>
<accession>A0A1M5A8E7</accession>
<dbReference type="EMBL" id="FQVG01000048">
    <property type="protein sequence ID" value="SHF26543.1"/>
    <property type="molecule type" value="Genomic_DNA"/>
</dbReference>
<keyword evidence="4" id="KW-0235">DNA replication</keyword>
<dbReference type="PANTHER" id="PTHR47707">
    <property type="entry name" value="8-OXO-DGTP DIPHOSPHATASE"/>
    <property type="match status" value="1"/>
</dbReference>
<keyword evidence="5" id="KW-0479">Metal-binding</keyword>
<evidence type="ECO:0000256" key="10">
    <source>
        <dbReference type="ARBA" id="ARBA00035861"/>
    </source>
</evidence>
<dbReference type="InterPro" id="IPR020476">
    <property type="entry name" value="Nudix_hydrolase"/>
</dbReference>
<dbReference type="CDD" id="cd03425">
    <property type="entry name" value="NUDIX_MutT_NudA_like"/>
    <property type="match status" value="1"/>
</dbReference>
<gene>
    <name evidence="14" type="ORF">SAMN02746091_02129</name>
</gene>
<dbReference type="InterPro" id="IPR015797">
    <property type="entry name" value="NUDIX_hydrolase-like_dom_sf"/>
</dbReference>
<evidence type="ECO:0000256" key="11">
    <source>
        <dbReference type="ARBA" id="ARBA00038905"/>
    </source>
</evidence>
<evidence type="ECO:0000259" key="13">
    <source>
        <dbReference type="PROSITE" id="PS51462"/>
    </source>
</evidence>
<dbReference type="GO" id="GO:0006260">
    <property type="term" value="P:DNA replication"/>
    <property type="evidence" value="ECO:0007669"/>
    <property type="project" value="UniProtKB-KW"/>
</dbReference>
<feature type="domain" description="Nudix hydrolase" evidence="13">
    <location>
        <begin position="1"/>
        <end position="125"/>
    </location>
</feature>
<evidence type="ECO:0000313" key="14">
    <source>
        <dbReference type="EMBL" id="SHF26543.1"/>
    </source>
</evidence>
<keyword evidence="9" id="KW-0234">DNA repair</keyword>
<evidence type="ECO:0000256" key="8">
    <source>
        <dbReference type="ARBA" id="ARBA00022842"/>
    </source>
</evidence>
<evidence type="ECO:0000256" key="5">
    <source>
        <dbReference type="ARBA" id="ARBA00022723"/>
    </source>
</evidence>
<evidence type="ECO:0000256" key="9">
    <source>
        <dbReference type="ARBA" id="ARBA00023204"/>
    </source>
</evidence>
<evidence type="ECO:0000256" key="1">
    <source>
        <dbReference type="ARBA" id="ARBA00001946"/>
    </source>
</evidence>
<comment type="catalytic activity">
    <reaction evidence="10">
        <text>8-oxo-dGTP + H2O = 8-oxo-dGMP + diphosphate + H(+)</text>
        <dbReference type="Rhea" id="RHEA:31575"/>
        <dbReference type="ChEBI" id="CHEBI:15377"/>
        <dbReference type="ChEBI" id="CHEBI:15378"/>
        <dbReference type="ChEBI" id="CHEBI:33019"/>
        <dbReference type="ChEBI" id="CHEBI:63224"/>
        <dbReference type="ChEBI" id="CHEBI:77896"/>
        <dbReference type="EC" id="3.6.1.55"/>
    </reaction>
</comment>
<protein>
    <recommendedName>
        <fullName evidence="11">8-oxo-dGTP diphosphatase</fullName>
        <ecNumber evidence="11">3.6.1.55</ecNumber>
    </recommendedName>
</protein>
<evidence type="ECO:0000256" key="6">
    <source>
        <dbReference type="ARBA" id="ARBA00022763"/>
    </source>
</evidence>
<dbReference type="InterPro" id="IPR000086">
    <property type="entry name" value="NUDIX_hydrolase_dom"/>
</dbReference>
<evidence type="ECO:0000256" key="4">
    <source>
        <dbReference type="ARBA" id="ARBA00022705"/>
    </source>
</evidence>
<dbReference type="SUPFAM" id="SSF55811">
    <property type="entry name" value="Nudix"/>
    <property type="match status" value="1"/>
</dbReference>
<dbReference type="GO" id="GO:0044716">
    <property type="term" value="F:8-oxo-GDP phosphatase activity"/>
    <property type="evidence" value="ECO:0007669"/>
    <property type="project" value="TreeGrafter"/>
</dbReference>
<dbReference type="AlphaFoldDB" id="A0A1M5A8E7"/>
<keyword evidence="15" id="KW-1185">Reference proteome</keyword>
<dbReference type="PROSITE" id="PS00893">
    <property type="entry name" value="NUDIX_BOX"/>
    <property type="match status" value="1"/>
</dbReference>
<comment type="cofactor">
    <cofactor evidence="1">
        <name>Mg(2+)</name>
        <dbReference type="ChEBI" id="CHEBI:18420"/>
    </cofactor>
</comment>
<dbReference type="GO" id="GO:0006281">
    <property type="term" value="P:DNA repair"/>
    <property type="evidence" value="ECO:0007669"/>
    <property type="project" value="UniProtKB-KW"/>
</dbReference>
<keyword evidence="8" id="KW-0460">Magnesium</keyword>
<dbReference type="Proteomes" id="UP000184423">
    <property type="component" value="Unassembled WGS sequence"/>
</dbReference>
<dbReference type="EC" id="3.6.1.55" evidence="11"/>